<feature type="compositionally biased region" description="Basic and acidic residues" evidence="1">
    <location>
        <begin position="15"/>
        <end position="30"/>
    </location>
</feature>
<dbReference type="EMBL" id="HACG01029473">
    <property type="protein sequence ID" value="CEK76338.1"/>
    <property type="molecule type" value="Transcribed_RNA"/>
</dbReference>
<name>A0A0B7A6D5_9EUPU</name>
<proteinExistence type="predicted"/>
<reference evidence="2" key="1">
    <citation type="submission" date="2014-12" db="EMBL/GenBank/DDBJ databases">
        <title>Insight into the proteome of Arion vulgaris.</title>
        <authorList>
            <person name="Aradska J."/>
            <person name="Bulat T."/>
            <person name="Smidak R."/>
            <person name="Sarate P."/>
            <person name="Gangsoo J."/>
            <person name="Sialana F."/>
            <person name="Bilban M."/>
            <person name="Lubec G."/>
        </authorList>
    </citation>
    <scope>NUCLEOTIDE SEQUENCE</scope>
    <source>
        <tissue evidence="2">Skin</tissue>
    </source>
</reference>
<feature type="compositionally biased region" description="Basic residues" evidence="1">
    <location>
        <begin position="269"/>
        <end position="297"/>
    </location>
</feature>
<evidence type="ECO:0000256" key="1">
    <source>
        <dbReference type="SAM" id="MobiDB-lite"/>
    </source>
</evidence>
<feature type="region of interest" description="Disordered" evidence="1">
    <location>
        <begin position="1"/>
        <end position="37"/>
    </location>
</feature>
<feature type="region of interest" description="Disordered" evidence="1">
    <location>
        <begin position="268"/>
        <end position="297"/>
    </location>
</feature>
<protein>
    <submittedName>
        <fullName evidence="2">Uncharacterized protein</fullName>
    </submittedName>
</protein>
<organism evidence="2">
    <name type="scientific">Arion vulgaris</name>
    <dbReference type="NCBI Taxonomy" id="1028688"/>
    <lineage>
        <taxon>Eukaryota</taxon>
        <taxon>Metazoa</taxon>
        <taxon>Spiralia</taxon>
        <taxon>Lophotrochozoa</taxon>
        <taxon>Mollusca</taxon>
        <taxon>Gastropoda</taxon>
        <taxon>Heterobranchia</taxon>
        <taxon>Euthyneura</taxon>
        <taxon>Panpulmonata</taxon>
        <taxon>Eupulmonata</taxon>
        <taxon>Stylommatophora</taxon>
        <taxon>Helicina</taxon>
        <taxon>Arionoidea</taxon>
        <taxon>Arionidae</taxon>
        <taxon>Arion</taxon>
    </lineage>
</organism>
<gene>
    <name evidence="2" type="primary">ORF99571</name>
</gene>
<dbReference type="AlphaFoldDB" id="A0A0B7A6D5"/>
<feature type="non-terminal residue" evidence="2">
    <location>
        <position position="1"/>
    </location>
</feature>
<sequence length="297" mass="35358">VDIQAEAEETMQASEEFHSNDRDSETRMADELDDDDIQRQETKRALMDEENREKAAVKTIVRFLRLRVMKKRLHRKAYYNLELEEMFKPYTITDSSCGICFAHFIQNETHSSEAGKVQQTKDMHCDSSSHLENQQHFEACKNLYTIQIHKTYQEIKQFVHAKKVEANSPIYEDIELCTTKLLKALQEFDQLWRRLLQSRDWLNGKTISPCFSTLKNYYNDNCKYIEEVYNKYQLWDTREAHNVNITSKEHEGSLIDMDPLDQAIDNSGARRKHNSGQRQWNQKRHFRNNLPPRFRKQ</sequence>
<accession>A0A0B7A6D5</accession>
<evidence type="ECO:0000313" key="2">
    <source>
        <dbReference type="EMBL" id="CEK76338.1"/>
    </source>
</evidence>